<evidence type="ECO:0000313" key="1">
    <source>
        <dbReference type="EMBL" id="SCF26444.1"/>
    </source>
</evidence>
<accession>A0A1C4Z0K9</accession>
<proteinExistence type="predicted"/>
<sequence length="411" mass="43906">MVEDPRDREDGLGWVSRAIFGEARLWLGVGPGCTEPPPGHRAVGRYAVVPSVERARFLLPLPSRRVGAASMLAYNALRPLRVRVNRLAVGVLAGLGATRLARMPVLTIAVPAAADPAELLLTAYLARIEGRRLHAAIGIRPPDPHHKPTLQLFDDRGVPWAYAKVGWNGATRAMVRAEADALRTLPRGGGHFPAVPGLLRELTWGDLAVTLVEPMPVGVRRLARPERPEVAAMLAVARRGGPPAAPRPLAGSPFLADLTARAGRAGGPVVAALAALADRDGTTTLEFGHWHGDWVPWNLGAYRGRLFAWDWENSGSGRPAGFDLAHQAFQCALSPHGRPVAEATGAMTAVLERYGPAFGLDSARRPLIADAYLVELWLRTAGLAAGGAGWSEKLHPALLHQLAARLRLPGD</sequence>
<dbReference type="AlphaFoldDB" id="A0A1C4Z0K9"/>
<evidence type="ECO:0000313" key="2">
    <source>
        <dbReference type="Proteomes" id="UP000198242"/>
    </source>
</evidence>
<gene>
    <name evidence="1" type="ORF">GA0074695_4941</name>
</gene>
<dbReference type="EMBL" id="LT607411">
    <property type="protein sequence ID" value="SCF26444.1"/>
    <property type="molecule type" value="Genomic_DNA"/>
</dbReference>
<dbReference type="InterPro" id="IPR011009">
    <property type="entry name" value="Kinase-like_dom_sf"/>
</dbReference>
<protein>
    <recommendedName>
        <fullName evidence="3">Phosphotransferase enzyme family protein</fullName>
    </recommendedName>
</protein>
<keyword evidence="2" id="KW-1185">Reference proteome</keyword>
<evidence type="ECO:0008006" key="3">
    <source>
        <dbReference type="Google" id="ProtNLM"/>
    </source>
</evidence>
<dbReference type="SUPFAM" id="SSF56112">
    <property type="entry name" value="Protein kinase-like (PK-like)"/>
    <property type="match status" value="1"/>
</dbReference>
<dbReference type="Proteomes" id="UP000198242">
    <property type="component" value="Chromosome I"/>
</dbReference>
<organism evidence="1 2">
    <name type="scientific">Micromonospora viridifaciens</name>
    <dbReference type="NCBI Taxonomy" id="1881"/>
    <lineage>
        <taxon>Bacteria</taxon>
        <taxon>Bacillati</taxon>
        <taxon>Actinomycetota</taxon>
        <taxon>Actinomycetes</taxon>
        <taxon>Micromonosporales</taxon>
        <taxon>Micromonosporaceae</taxon>
        <taxon>Micromonospora</taxon>
    </lineage>
</organism>
<reference evidence="2" key="1">
    <citation type="submission" date="2016-06" db="EMBL/GenBank/DDBJ databases">
        <authorList>
            <person name="Varghese N."/>
            <person name="Submissions Spin"/>
        </authorList>
    </citation>
    <scope>NUCLEOTIDE SEQUENCE [LARGE SCALE GENOMIC DNA]</scope>
    <source>
        <strain evidence="2">DSM 43909</strain>
    </source>
</reference>
<dbReference type="OrthoDB" id="8479674at2"/>
<dbReference type="RefSeq" id="WP_089008355.1">
    <property type="nucleotide sequence ID" value="NZ_LT607411.1"/>
</dbReference>
<name>A0A1C4Z0K9_MICVI</name>